<dbReference type="PANTHER" id="PTHR48140:SF1">
    <property type="entry name" value="FATTY ACID DESATURASE 4, CHLOROPLASTIC-RELATED"/>
    <property type="match status" value="1"/>
</dbReference>
<evidence type="ECO:0000313" key="7">
    <source>
        <dbReference type="EMBL" id="KAL3733527.1"/>
    </source>
</evidence>
<dbReference type="InterPro" id="IPR052864">
    <property type="entry name" value="Chloroplast_FAD_CarF"/>
</dbReference>
<accession>A0ABD3K3R2</accession>
<evidence type="ECO:0000313" key="8">
    <source>
        <dbReference type="Proteomes" id="UP001634007"/>
    </source>
</evidence>
<reference evidence="7 8" key="1">
    <citation type="submission" date="2024-11" db="EMBL/GenBank/DDBJ databases">
        <title>Chromosome-level genome assembly of Eucalyptus globulus Labill. provides insights into its genome evolution.</title>
        <authorList>
            <person name="Li X."/>
        </authorList>
    </citation>
    <scope>NUCLEOTIDE SEQUENCE [LARGE SCALE GENOMIC DNA]</scope>
    <source>
        <strain evidence="7">CL2024</strain>
        <tissue evidence="7">Fresh tender leaves</tissue>
    </source>
</reference>
<gene>
    <name evidence="7" type="ORF">ACJRO7_022964</name>
</gene>
<evidence type="ECO:0000256" key="2">
    <source>
        <dbReference type="ARBA" id="ARBA00007620"/>
    </source>
</evidence>
<keyword evidence="4" id="KW-1133">Transmembrane helix</keyword>
<keyword evidence="5" id="KW-0472">Membrane</keyword>
<keyword evidence="8" id="KW-1185">Reference proteome</keyword>
<comment type="similarity">
    <text evidence="2">Belongs to the fatty acid desaturase CarF family.</text>
</comment>
<proteinExistence type="inferred from homology"/>
<dbReference type="InterPro" id="IPR019547">
    <property type="entry name" value="Lipid_desat"/>
</dbReference>
<keyword evidence="3" id="KW-0812">Transmembrane</keyword>
<evidence type="ECO:0000256" key="1">
    <source>
        <dbReference type="ARBA" id="ARBA00004141"/>
    </source>
</evidence>
<comment type="caution">
    <text evidence="7">The sequence shown here is derived from an EMBL/GenBank/DDBJ whole genome shotgun (WGS) entry which is preliminary data.</text>
</comment>
<protein>
    <recommendedName>
        <fullName evidence="6">Lipid desaturase domain-containing protein</fullName>
    </recommendedName>
</protein>
<evidence type="ECO:0000256" key="4">
    <source>
        <dbReference type="ARBA" id="ARBA00022989"/>
    </source>
</evidence>
<feature type="domain" description="Lipid desaturase" evidence="6">
    <location>
        <begin position="7"/>
        <end position="149"/>
    </location>
</feature>
<name>A0ABD3K3R2_EUCGL</name>
<evidence type="ECO:0000256" key="5">
    <source>
        <dbReference type="ARBA" id="ARBA00023136"/>
    </source>
</evidence>
<evidence type="ECO:0000256" key="3">
    <source>
        <dbReference type="ARBA" id="ARBA00022692"/>
    </source>
</evidence>
<comment type="subcellular location">
    <subcellularLocation>
        <location evidence="1">Membrane</location>
        <topology evidence="1">Multi-pass membrane protein</topology>
    </subcellularLocation>
</comment>
<dbReference type="AlphaFoldDB" id="A0ABD3K3R2"/>
<dbReference type="GO" id="GO:0016020">
    <property type="term" value="C:membrane"/>
    <property type="evidence" value="ECO:0007669"/>
    <property type="project" value="UniProtKB-SubCell"/>
</dbReference>
<dbReference type="Pfam" id="PF10520">
    <property type="entry name" value="Lipid_desat"/>
    <property type="match status" value="1"/>
</dbReference>
<sequence>MAGVVEYVLADLGSGVYHRGIDNYGDASTPVFGAQIEAFLPWTITRRQAANNLHALARAVAFVVGPIEFICNDPAMLGFVACHSWVHITKSKLPPLMVALQASGHHRAPYENNYCIVSEAWNEFLDGWRVFKALEMVLSFKFGLRPWCWSDPNSNWTEDVEEVLYQVEA</sequence>
<dbReference type="EMBL" id="JBJKBG010000006">
    <property type="protein sequence ID" value="KAL3733527.1"/>
    <property type="molecule type" value="Genomic_DNA"/>
</dbReference>
<dbReference type="PANTHER" id="PTHR48140">
    <property type="entry name" value="FATTY ACID DESATURASE 4, CHLOROPLASTIC-RELATED"/>
    <property type="match status" value="1"/>
</dbReference>
<dbReference type="Proteomes" id="UP001634007">
    <property type="component" value="Unassembled WGS sequence"/>
</dbReference>
<organism evidence="7 8">
    <name type="scientific">Eucalyptus globulus</name>
    <name type="common">Tasmanian blue gum</name>
    <dbReference type="NCBI Taxonomy" id="34317"/>
    <lineage>
        <taxon>Eukaryota</taxon>
        <taxon>Viridiplantae</taxon>
        <taxon>Streptophyta</taxon>
        <taxon>Embryophyta</taxon>
        <taxon>Tracheophyta</taxon>
        <taxon>Spermatophyta</taxon>
        <taxon>Magnoliopsida</taxon>
        <taxon>eudicotyledons</taxon>
        <taxon>Gunneridae</taxon>
        <taxon>Pentapetalae</taxon>
        <taxon>rosids</taxon>
        <taxon>malvids</taxon>
        <taxon>Myrtales</taxon>
        <taxon>Myrtaceae</taxon>
        <taxon>Myrtoideae</taxon>
        <taxon>Eucalypteae</taxon>
        <taxon>Eucalyptus</taxon>
    </lineage>
</organism>
<evidence type="ECO:0000259" key="6">
    <source>
        <dbReference type="Pfam" id="PF10520"/>
    </source>
</evidence>